<evidence type="ECO:0000313" key="11">
    <source>
        <dbReference type="EMBL" id="SHK57899.1"/>
    </source>
</evidence>
<dbReference type="InterPro" id="IPR047217">
    <property type="entry name" value="S49_SppA_67K_type_N"/>
</dbReference>
<dbReference type="PANTHER" id="PTHR33209:SF1">
    <property type="entry name" value="PEPTIDASE S49 DOMAIN-CONTAINING PROTEIN"/>
    <property type="match status" value="1"/>
</dbReference>
<evidence type="ECO:0000313" key="12">
    <source>
        <dbReference type="Proteomes" id="UP000184031"/>
    </source>
</evidence>
<evidence type="ECO:0000256" key="1">
    <source>
        <dbReference type="ARBA" id="ARBA00004370"/>
    </source>
</evidence>
<evidence type="ECO:0000313" key="10">
    <source>
        <dbReference type="EMBL" id="SFB89142.1"/>
    </source>
</evidence>
<dbReference type="NCBIfam" id="TIGR00706">
    <property type="entry name" value="SppA_dom"/>
    <property type="match status" value="1"/>
</dbReference>
<evidence type="ECO:0000259" key="9">
    <source>
        <dbReference type="Pfam" id="PF01343"/>
    </source>
</evidence>
<evidence type="ECO:0000256" key="3">
    <source>
        <dbReference type="ARBA" id="ARBA00022670"/>
    </source>
</evidence>
<dbReference type="PIRSF" id="PIRSF001217">
    <property type="entry name" value="Protease_4_SppA"/>
    <property type="match status" value="1"/>
</dbReference>
<dbReference type="InterPro" id="IPR029045">
    <property type="entry name" value="ClpP/crotonase-like_dom_sf"/>
</dbReference>
<keyword evidence="13" id="KW-1185">Reference proteome</keyword>
<gene>
    <name evidence="10" type="ORF">SAMN04487891_103270</name>
    <name evidence="11" type="ORF">SAMN05216293_1431</name>
</gene>
<reference evidence="11 12" key="1">
    <citation type="submission" date="2016-11" db="EMBL/GenBank/DDBJ databases">
        <authorList>
            <person name="Varghese N."/>
            <person name="Submissions S."/>
        </authorList>
    </citation>
    <scope>NUCLEOTIDE SEQUENCE [LARGE SCALE GENOMIC DNA]</scope>
    <source>
        <strain evidence="11 12">CGMCC 1.12174</strain>
        <strain evidence="10 13">DSM 26351</strain>
    </source>
</reference>
<dbReference type="Proteomes" id="UP000184031">
    <property type="component" value="Unassembled WGS sequence"/>
</dbReference>
<proteinExistence type="inferred from homology"/>
<feature type="active site" description="Proton donor/acceptor" evidence="7">
    <location>
        <position position="188"/>
    </location>
</feature>
<dbReference type="GO" id="GO:0006465">
    <property type="term" value="P:signal peptide processing"/>
    <property type="evidence" value="ECO:0007669"/>
    <property type="project" value="InterPro"/>
</dbReference>
<dbReference type="RefSeq" id="WP_072878327.1">
    <property type="nucleotide sequence ID" value="NZ_FOKU01000003.1"/>
</dbReference>
<feature type="active site" description="Nucleophile" evidence="7">
    <location>
        <position position="383"/>
    </location>
</feature>
<dbReference type="Proteomes" id="UP000198940">
    <property type="component" value="Unassembled WGS sequence"/>
</dbReference>
<dbReference type="InterPro" id="IPR004635">
    <property type="entry name" value="Pept_S49_SppA"/>
</dbReference>
<comment type="similarity">
    <text evidence="2">Belongs to the peptidase S49 family.</text>
</comment>
<feature type="domain" description="Peptidase S49" evidence="9">
    <location>
        <begin position="367"/>
        <end position="517"/>
    </location>
</feature>
<dbReference type="GO" id="GO:0016020">
    <property type="term" value="C:membrane"/>
    <property type="evidence" value="ECO:0007669"/>
    <property type="project" value="UniProtKB-SubCell"/>
</dbReference>
<dbReference type="InterPro" id="IPR002142">
    <property type="entry name" value="Peptidase_S49"/>
</dbReference>
<dbReference type="GO" id="GO:0008236">
    <property type="term" value="F:serine-type peptidase activity"/>
    <property type="evidence" value="ECO:0007669"/>
    <property type="project" value="UniProtKB-KW"/>
</dbReference>
<dbReference type="OrthoDB" id="9764363at2"/>
<evidence type="ECO:0000256" key="8">
    <source>
        <dbReference type="SAM" id="Phobius"/>
    </source>
</evidence>
<name>A0A1M6TLZ9_9FLAO</name>
<dbReference type="Pfam" id="PF01343">
    <property type="entry name" value="Peptidase_S49"/>
    <property type="match status" value="2"/>
</dbReference>
<evidence type="ECO:0000256" key="6">
    <source>
        <dbReference type="ARBA" id="ARBA00023136"/>
    </source>
</evidence>
<keyword evidence="5" id="KW-0720">Serine protease</keyword>
<dbReference type="CDD" id="cd07023">
    <property type="entry name" value="S49_Sppa_N_C"/>
    <property type="match status" value="1"/>
</dbReference>
<dbReference type="Gene3D" id="3.90.226.10">
    <property type="entry name" value="2-enoyl-CoA Hydratase, Chain A, domain 1"/>
    <property type="match status" value="4"/>
</dbReference>
<dbReference type="STRING" id="1055723.SAMN05216293_1431"/>
<accession>A0A1M6TLZ9</accession>
<keyword evidence="3 11" id="KW-0645">Protease</keyword>
<evidence type="ECO:0000256" key="5">
    <source>
        <dbReference type="ARBA" id="ARBA00022825"/>
    </source>
</evidence>
<feature type="domain" description="Peptidase S49" evidence="9">
    <location>
        <begin position="120"/>
        <end position="273"/>
    </location>
</feature>
<dbReference type="InterPro" id="IPR004634">
    <property type="entry name" value="Pept_S49_pIV"/>
</dbReference>
<sequence length="586" mass="64264">MNFLRNLLASILGSLMAFAIIMGMFFIFLMLMGSADDGVVVKKNTVLELGFMVPVLDYTGKDETDPFAALWGGEIGMDEILHTIEVAKTDDHIEGISITTSFLQAGIAQTREIREALLDFKSSGKFVLAHSDIYTQKDYYLASVADEVYMNPVGVLDFKGLATEVLYYKDLQEKSGIKMEVIRHGKYKSAVEPFLSNTMSDENRTQIKELITSIWDVIVDDISASRKMTPADLNAVADTLGGRTPSLAVASGLLDGVLHFDEYEDLLREKMGVKKGEELNYIKFMDYIQTASKKNILTGTDKIAVIYAQGEIFYGEGGKDYIGQGLIVEALHKAVENESVKAIVFRVDSPGGSALVSDIIWREMQLAKQEKPLVVSFGNVAASGGYYIGVGGDKIFAEPTTITGSIGVFGTIPNINELAKNVGINAEQVGTNQNSVDYSLFEPMDDSFRNVVQESIEETYNIFLERVAQGRNMSIAQVDSLAQGRVWSGVDAKANGLVDELGNLDDAIAAAAEMAGLDAYGIRKYPKYKSGFEQFMENMGGVKTKIGESIIQEEIGTEAYQILKEFKGLGKQEGIQAKMPFRLNIK</sequence>
<comment type="subcellular location">
    <subcellularLocation>
        <location evidence="1">Membrane</location>
    </subcellularLocation>
</comment>
<evidence type="ECO:0000256" key="7">
    <source>
        <dbReference type="PIRSR" id="PIRSR001217-1"/>
    </source>
</evidence>
<feature type="transmembrane region" description="Helical" evidence="8">
    <location>
        <begin position="7"/>
        <end position="32"/>
    </location>
</feature>
<evidence type="ECO:0000256" key="4">
    <source>
        <dbReference type="ARBA" id="ARBA00022801"/>
    </source>
</evidence>
<dbReference type="NCBIfam" id="TIGR00705">
    <property type="entry name" value="SppA_67K"/>
    <property type="match status" value="1"/>
</dbReference>
<evidence type="ECO:0000313" key="13">
    <source>
        <dbReference type="Proteomes" id="UP000198940"/>
    </source>
</evidence>
<dbReference type="InterPro" id="IPR047272">
    <property type="entry name" value="S49_SppA_C"/>
</dbReference>
<dbReference type="SUPFAM" id="SSF52096">
    <property type="entry name" value="ClpP/crotonase"/>
    <property type="match status" value="2"/>
</dbReference>
<dbReference type="EMBL" id="FRAT01000003">
    <property type="protein sequence ID" value="SHK57899.1"/>
    <property type="molecule type" value="Genomic_DNA"/>
</dbReference>
<evidence type="ECO:0000256" key="2">
    <source>
        <dbReference type="ARBA" id="ARBA00008683"/>
    </source>
</evidence>
<keyword evidence="8" id="KW-1133">Transmembrane helix</keyword>
<dbReference type="AlphaFoldDB" id="A0A1M6TLZ9"/>
<dbReference type="EMBL" id="FOKU01000003">
    <property type="protein sequence ID" value="SFB89142.1"/>
    <property type="molecule type" value="Genomic_DNA"/>
</dbReference>
<organism evidence="11 12">
    <name type="scientific">Flagellimonas taeanensis</name>
    <dbReference type="NCBI Taxonomy" id="1005926"/>
    <lineage>
        <taxon>Bacteria</taxon>
        <taxon>Pseudomonadati</taxon>
        <taxon>Bacteroidota</taxon>
        <taxon>Flavobacteriia</taxon>
        <taxon>Flavobacteriales</taxon>
        <taxon>Flavobacteriaceae</taxon>
        <taxon>Flagellimonas</taxon>
    </lineage>
</organism>
<keyword evidence="6 8" id="KW-0472">Membrane</keyword>
<dbReference type="PANTHER" id="PTHR33209">
    <property type="entry name" value="PROTEASE 4"/>
    <property type="match status" value="1"/>
</dbReference>
<protein>
    <submittedName>
        <fullName evidence="11">Protease-4</fullName>
    </submittedName>
</protein>
<keyword evidence="8" id="KW-0812">Transmembrane</keyword>
<comment type="caution">
    <text evidence="11">The sequence shown here is derived from an EMBL/GenBank/DDBJ whole genome shotgun (WGS) entry which is preliminary data.</text>
</comment>
<dbReference type="CDD" id="cd07018">
    <property type="entry name" value="S49_SppA_67K_type"/>
    <property type="match status" value="1"/>
</dbReference>
<keyword evidence="4" id="KW-0378">Hydrolase</keyword>